<dbReference type="eggNOG" id="COG4936">
    <property type="taxonomic scope" value="Bacteria"/>
</dbReference>
<dbReference type="PANTHER" id="PTHR45138:SF9">
    <property type="entry name" value="DIGUANYLATE CYCLASE DGCM-RELATED"/>
    <property type="match status" value="1"/>
</dbReference>
<dbReference type="SMART" id="SM00065">
    <property type="entry name" value="GAF"/>
    <property type="match status" value="1"/>
</dbReference>
<feature type="domain" description="GGDEF" evidence="3">
    <location>
        <begin position="543"/>
        <end position="670"/>
    </location>
</feature>
<dbReference type="InterPro" id="IPR003018">
    <property type="entry name" value="GAF"/>
</dbReference>
<dbReference type="PROSITE" id="PS50887">
    <property type="entry name" value="GGDEF"/>
    <property type="match status" value="1"/>
</dbReference>
<protein>
    <recommendedName>
        <fullName evidence="1">diguanylate cyclase</fullName>
        <ecNumber evidence="1">2.7.7.65</ecNumber>
    </recommendedName>
</protein>
<dbReference type="eggNOG" id="COG3706">
    <property type="taxonomic scope" value="Bacteria"/>
</dbReference>
<reference evidence="4 5" key="1">
    <citation type="submission" date="2009-01" db="EMBL/GenBank/DDBJ databases">
        <title>Complete sequence of Geobacter sp. FRC-32.</title>
        <authorList>
            <consortium name="US DOE Joint Genome Institute"/>
            <person name="Lucas S."/>
            <person name="Copeland A."/>
            <person name="Lapidus A."/>
            <person name="Glavina del Rio T."/>
            <person name="Dalin E."/>
            <person name="Tice H."/>
            <person name="Bruce D."/>
            <person name="Goodwin L."/>
            <person name="Pitluck S."/>
            <person name="Saunders E."/>
            <person name="Brettin T."/>
            <person name="Detter J.C."/>
            <person name="Han C."/>
            <person name="Larimer F."/>
            <person name="Land M."/>
            <person name="Hauser L."/>
            <person name="Kyrpides N."/>
            <person name="Ovchinnikova G."/>
            <person name="Kostka J."/>
            <person name="Richardson P."/>
        </authorList>
    </citation>
    <scope>NUCLEOTIDE SEQUENCE [LARGE SCALE GENOMIC DNA]</scope>
    <source>
        <strain evidence="5">DSM 22248 / JCM 15807 / FRC-32</strain>
    </source>
</reference>
<dbReference type="PANTHER" id="PTHR45138">
    <property type="entry name" value="REGULATORY COMPONENTS OF SENSORY TRANSDUCTION SYSTEM"/>
    <property type="match status" value="1"/>
</dbReference>
<evidence type="ECO:0000313" key="4">
    <source>
        <dbReference type="EMBL" id="AID57983.1"/>
    </source>
</evidence>
<dbReference type="SMART" id="SM00267">
    <property type="entry name" value="GGDEF"/>
    <property type="match status" value="1"/>
</dbReference>
<dbReference type="HOGENOM" id="CLU_399425_0_0_7"/>
<dbReference type="InterPro" id="IPR043128">
    <property type="entry name" value="Rev_trsase/Diguanyl_cyclase"/>
</dbReference>
<dbReference type="InterPro" id="IPR029016">
    <property type="entry name" value="GAF-like_dom_sf"/>
</dbReference>
<keyword evidence="5" id="KW-1185">Reference proteome</keyword>
<dbReference type="GO" id="GO:0052621">
    <property type="term" value="F:diguanylate cyclase activity"/>
    <property type="evidence" value="ECO:0007669"/>
    <property type="project" value="UniProtKB-EC"/>
</dbReference>
<dbReference type="GO" id="GO:0005886">
    <property type="term" value="C:plasma membrane"/>
    <property type="evidence" value="ECO:0007669"/>
    <property type="project" value="TreeGrafter"/>
</dbReference>
<dbReference type="InterPro" id="IPR018771">
    <property type="entry name" value="PocR_dom"/>
</dbReference>
<comment type="catalytic activity">
    <reaction evidence="2">
        <text>2 GTP = 3',3'-c-di-GMP + 2 diphosphate</text>
        <dbReference type="Rhea" id="RHEA:24898"/>
        <dbReference type="ChEBI" id="CHEBI:33019"/>
        <dbReference type="ChEBI" id="CHEBI:37565"/>
        <dbReference type="ChEBI" id="CHEBI:58805"/>
        <dbReference type="EC" id="2.7.7.65"/>
    </reaction>
</comment>
<organism evidence="4 5">
    <name type="scientific">Geotalea daltonii (strain DSM 22248 / JCM 15807 / FRC-32)</name>
    <name type="common">Geobacter daltonii</name>
    <dbReference type="NCBI Taxonomy" id="316067"/>
    <lineage>
        <taxon>Bacteria</taxon>
        <taxon>Pseudomonadati</taxon>
        <taxon>Thermodesulfobacteriota</taxon>
        <taxon>Desulfuromonadia</taxon>
        <taxon>Geobacterales</taxon>
        <taxon>Geobacteraceae</taxon>
        <taxon>Geotalea</taxon>
    </lineage>
</organism>
<dbReference type="GO" id="GO:1902201">
    <property type="term" value="P:negative regulation of bacterial-type flagellum-dependent cell motility"/>
    <property type="evidence" value="ECO:0007669"/>
    <property type="project" value="TreeGrafter"/>
</dbReference>
<dbReference type="InterPro" id="IPR000160">
    <property type="entry name" value="GGDEF_dom"/>
</dbReference>
<dbReference type="InterPro" id="IPR050469">
    <property type="entry name" value="Diguanylate_Cyclase"/>
</dbReference>
<dbReference type="Pfam" id="PF10114">
    <property type="entry name" value="PocR"/>
    <property type="match status" value="1"/>
</dbReference>
<dbReference type="Pfam" id="PF13185">
    <property type="entry name" value="GAF_2"/>
    <property type="match status" value="1"/>
</dbReference>
<dbReference type="Gene3D" id="3.30.450.40">
    <property type="match status" value="1"/>
</dbReference>
<dbReference type="GO" id="GO:0043709">
    <property type="term" value="P:cell adhesion involved in single-species biofilm formation"/>
    <property type="evidence" value="ECO:0007669"/>
    <property type="project" value="TreeGrafter"/>
</dbReference>
<accession>A0A068F6B9</accession>
<proteinExistence type="predicted"/>
<dbReference type="Gene3D" id="3.30.70.270">
    <property type="match status" value="1"/>
</dbReference>
<dbReference type="SUPFAM" id="SSF55073">
    <property type="entry name" value="Nucleotide cyclase"/>
    <property type="match status" value="1"/>
</dbReference>
<dbReference type="InterPro" id="IPR029787">
    <property type="entry name" value="Nucleotide_cyclase"/>
</dbReference>
<dbReference type="EC" id="2.7.7.65" evidence="1"/>
<evidence type="ECO:0000256" key="1">
    <source>
        <dbReference type="ARBA" id="ARBA00012528"/>
    </source>
</evidence>
<dbReference type="Proteomes" id="UP000007721">
    <property type="component" value="Chromosome"/>
</dbReference>
<name>A0A068F6B9_GEODF</name>
<evidence type="ECO:0000256" key="2">
    <source>
        <dbReference type="ARBA" id="ARBA00034247"/>
    </source>
</evidence>
<evidence type="ECO:0000313" key="5">
    <source>
        <dbReference type="Proteomes" id="UP000007721"/>
    </source>
</evidence>
<sequence length="697" mass="76165">MRKNHTVKEMPVNTSSTHDPANILQSLKGYSFLEDYHLLLFCCWSTAASAGNDCCKLHLAHQQPQAVNLPIAAFDEILEIACIGKRPTTLRSPEGLYVFAVPFYLQDDSLYCLVGTGVRDKALDLGGVESLAELTQRDPVELLELFQKYPVVSRKDVEDAADRVFRLIKENMAEEHQTGSSDDILDKLAAVASICSEMDKMTTSAATISLFLDTLTIIFDIPRLGIVFTGSACQELFIAEDWAPPAAAVKKIIPHRINNLFSLENVGKSFIVGGEIASLFPEQDVEMATCLQLLANGDNCGLVALLDTKLREGDVSLIELVCKRVATRLQQLLQEEQLLRANTQSQKMLELISSMLMIDDHNELYDSLLNAATGLVGASNGSFMVMDKNGEELHIEAVRGINSHLAKSFTVKVGEGIAGKVAADASPIVASDIENDSRTARLNRSRFRTKSFVSLPFSYNQQVIGVLNISDKENGGTFNEKDLETLSFFADHVAGVVHHATAKAAWASCRSVAVGDPSTGLYNRKFLFKRMQEEISRCKRLTRSLALMRVELFSLGNAGERAMKAIAVVLRGMLREMDVISRYGENSFCIILPDTGKNESTLVGERIRLKIIDALAQLDGAPLAKACVTIGLSAFPEDGKNVDEIVTAAEKATFRPTSFTSAAAVQAPTINNGLRSGNSIILHDSRQLLPPVPQRAI</sequence>
<dbReference type="SUPFAM" id="SSF55781">
    <property type="entry name" value="GAF domain-like"/>
    <property type="match status" value="1"/>
</dbReference>
<dbReference type="EMBL" id="CP001390">
    <property type="protein sequence ID" value="AID57983.1"/>
    <property type="molecule type" value="Genomic_DNA"/>
</dbReference>
<dbReference type="NCBIfam" id="TIGR00254">
    <property type="entry name" value="GGDEF"/>
    <property type="match status" value="1"/>
</dbReference>
<dbReference type="Pfam" id="PF00990">
    <property type="entry name" value="GGDEF"/>
    <property type="match status" value="1"/>
</dbReference>
<dbReference type="eggNOG" id="COG2203">
    <property type="taxonomic scope" value="Bacteria"/>
</dbReference>
<dbReference type="STRING" id="316067.Geob_1544"/>
<gene>
    <name evidence="4" type="ordered locus">Geob_1544</name>
</gene>
<dbReference type="CDD" id="cd01949">
    <property type="entry name" value="GGDEF"/>
    <property type="match status" value="1"/>
</dbReference>
<evidence type="ECO:0000259" key="3">
    <source>
        <dbReference type="PROSITE" id="PS50887"/>
    </source>
</evidence>
<dbReference type="KEGG" id="geo:Geob_1544"/>
<dbReference type="AlphaFoldDB" id="A0A068F6B9"/>